<comment type="caution">
    <text evidence="13">The sequence shown here is derived from an EMBL/GenBank/DDBJ whole genome shotgun (WGS) entry which is preliminary data.</text>
</comment>
<keyword evidence="11" id="KW-0137">Centromere</keyword>
<keyword evidence="14" id="KW-1185">Reference proteome</keyword>
<dbReference type="GO" id="GO:0000785">
    <property type="term" value="C:chromatin"/>
    <property type="evidence" value="ECO:0007669"/>
    <property type="project" value="TreeGrafter"/>
</dbReference>
<dbReference type="GO" id="GO:0034080">
    <property type="term" value="P:CENP-A containing chromatin assembly"/>
    <property type="evidence" value="ECO:0007669"/>
    <property type="project" value="TreeGrafter"/>
</dbReference>
<evidence type="ECO:0000256" key="1">
    <source>
        <dbReference type="ARBA" id="ARBA00003694"/>
    </source>
</evidence>
<evidence type="ECO:0000256" key="2">
    <source>
        <dbReference type="ARBA" id="ARBA00004123"/>
    </source>
</evidence>
<accession>A0AAE0VEX6</accession>
<dbReference type="EMBL" id="JAUCMX010000002">
    <property type="protein sequence ID" value="KAK3554630.1"/>
    <property type="molecule type" value="Genomic_DNA"/>
</dbReference>
<dbReference type="GO" id="GO:0007059">
    <property type="term" value="P:chromosome segregation"/>
    <property type="evidence" value="ECO:0007669"/>
    <property type="project" value="TreeGrafter"/>
</dbReference>
<keyword evidence="7" id="KW-0498">Mitosis</keyword>
<dbReference type="GO" id="GO:0046872">
    <property type="term" value="F:metal ion binding"/>
    <property type="evidence" value="ECO:0007669"/>
    <property type="project" value="UniProtKB-KW"/>
</dbReference>
<sequence length="209" mass="23121">MAQGKYFLSVCEPCDSSSSQSSSQSSMISSRLRDMEDTAEHGVEYEKCSVFHCANSKCNQVLGDSLGACGEVKSLKSIVCLKISKDVRIRGKLEMSKEGSLKFCTYKALECSGCHRFVGLVLCSTPYHLSSLRGLFLLLKEAVSCYMLKSCIIVKASKLSFEHRLLGRRINEMKQDLEAQLKHIELLKDALDDSRLGHGHLPLSSTVSD</sequence>
<keyword evidence="8" id="KW-0862">Zinc</keyword>
<dbReference type="PROSITE" id="PS51793">
    <property type="entry name" value="MIS18"/>
    <property type="match status" value="1"/>
</dbReference>
<dbReference type="Pfam" id="PF03226">
    <property type="entry name" value="Yippee-Mis18"/>
    <property type="match status" value="1"/>
</dbReference>
<comment type="subcellular location">
    <subcellularLocation>
        <location evidence="3">Chromosome</location>
        <location evidence="3">Centromere</location>
    </subcellularLocation>
    <subcellularLocation>
        <location evidence="2">Nucleus</location>
    </subcellularLocation>
</comment>
<evidence type="ECO:0000259" key="12">
    <source>
        <dbReference type="PROSITE" id="PS51793"/>
    </source>
</evidence>
<gene>
    <name evidence="13" type="ORF">QTP70_030013</name>
</gene>
<reference evidence="13" key="1">
    <citation type="submission" date="2023-06" db="EMBL/GenBank/DDBJ databases">
        <title>Male Hemibagrus guttatus genome.</title>
        <authorList>
            <person name="Bian C."/>
        </authorList>
    </citation>
    <scope>NUCLEOTIDE SEQUENCE</scope>
    <source>
        <strain evidence="13">Male_cb2023</strain>
        <tissue evidence="13">Muscle</tissue>
    </source>
</reference>
<dbReference type="InterPro" id="IPR004910">
    <property type="entry name" value="Yippee/Mis18/Cereblon"/>
</dbReference>
<keyword evidence="10" id="KW-0131">Cell cycle</keyword>
<evidence type="ECO:0000256" key="9">
    <source>
        <dbReference type="ARBA" id="ARBA00023242"/>
    </source>
</evidence>
<evidence type="ECO:0000313" key="14">
    <source>
        <dbReference type="Proteomes" id="UP001274896"/>
    </source>
</evidence>
<dbReference type="Proteomes" id="UP001274896">
    <property type="component" value="Unassembled WGS sequence"/>
</dbReference>
<proteinExistence type="predicted"/>
<keyword evidence="9" id="KW-0539">Nucleus</keyword>
<keyword evidence="6" id="KW-0479">Metal-binding</keyword>
<dbReference type="PANTHER" id="PTHR16431">
    <property type="entry name" value="NEUROGENIC PROTEIN MASTERMIND"/>
    <property type="match status" value="1"/>
</dbReference>
<keyword evidence="4" id="KW-0158">Chromosome</keyword>
<dbReference type="GO" id="GO:0051301">
    <property type="term" value="P:cell division"/>
    <property type="evidence" value="ECO:0007669"/>
    <property type="project" value="UniProtKB-KW"/>
</dbReference>
<feature type="domain" description="Mis18" evidence="12">
    <location>
        <begin position="48"/>
        <end position="148"/>
    </location>
</feature>
<evidence type="ECO:0000256" key="11">
    <source>
        <dbReference type="ARBA" id="ARBA00023328"/>
    </source>
</evidence>
<evidence type="ECO:0000256" key="6">
    <source>
        <dbReference type="ARBA" id="ARBA00022723"/>
    </source>
</evidence>
<keyword evidence="5" id="KW-0132">Cell division</keyword>
<evidence type="ECO:0000256" key="5">
    <source>
        <dbReference type="ARBA" id="ARBA00022618"/>
    </source>
</evidence>
<comment type="function">
    <text evidence="1">Required for recruitment of CENPA to centromeres and normal chromosome segregation during mitosis.</text>
</comment>
<dbReference type="PANTHER" id="PTHR16431:SF3">
    <property type="entry name" value="PROTEIN MIS18-BETA"/>
    <property type="match status" value="1"/>
</dbReference>
<evidence type="ECO:0000256" key="10">
    <source>
        <dbReference type="ARBA" id="ARBA00023306"/>
    </source>
</evidence>
<evidence type="ECO:0000256" key="3">
    <source>
        <dbReference type="ARBA" id="ARBA00004584"/>
    </source>
</evidence>
<dbReference type="InterPro" id="IPR034752">
    <property type="entry name" value="Mis18"/>
</dbReference>
<dbReference type="AlphaFoldDB" id="A0AAE0VEX6"/>
<dbReference type="GO" id="GO:0005634">
    <property type="term" value="C:nucleus"/>
    <property type="evidence" value="ECO:0007669"/>
    <property type="project" value="UniProtKB-SubCell"/>
</dbReference>
<organism evidence="13 14">
    <name type="scientific">Hemibagrus guttatus</name>
    <dbReference type="NCBI Taxonomy" id="175788"/>
    <lineage>
        <taxon>Eukaryota</taxon>
        <taxon>Metazoa</taxon>
        <taxon>Chordata</taxon>
        <taxon>Craniata</taxon>
        <taxon>Vertebrata</taxon>
        <taxon>Euteleostomi</taxon>
        <taxon>Actinopterygii</taxon>
        <taxon>Neopterygii</taxon>
        <taxon>Teleostei</taxon>
        <taxon>Ostariophysi</taxon>
        <taxon>Siluriformes</taxon>
        <taxon>Bagridae</taxon>
        <taxon>Hemibagrus</taxon>
    </lineage>
</organism>
<evidence type="ECO:0000313" key="13">
    <source>
        <dbReference type="EMBL" id="KAK3554630.1"/>
    </source>
</evidence>
<protein>
    <recommendedName>
        <fullName evidence="12">Mis18 domain-containing protein</fullName>
    </recommendedName>
</protein>
<evidence type="ECO:0000256" key="8">
    <source>
        <dbReference type="ARBA" id="ARBA00022833"/>
    </source>
</evidence>
<dbReference type="GO" id="GO:0000775">
    <property type="term" value="C:chromosome, centromeric region"/>
    <property type="evidence" value="ECO:0007669"/>
    <property type="project" value="UniProtKB-SubCell"/>
</dbReference>
<name>A0AAE0VEX6_9TELE</name>
<evidence type="ECO:0000256" key="7">
    <source>
        <dbReference type="ARBA" id="ARBA00022776"/>
    </source>
</evidence>
<evidence type="ECO:0000256" key="4">
    <source>
        <dbReference type="ARBA" id="ARBA00022454"/>
    </source>
</evidence>